<evidence type="ECO:0000256" key="1">
    <source>
        <dbReference type="SAM" id="MobiDB-lite"/>
    </source>
</evidence>
<gene>
    <name evidence="2" type="ORF">AVDCRST_MAG93-2695</name>
</gene>
<feature type="non-terminal residue" evidence="2">
    <location>
        <position position="1"/>
    </location>
</feature>
<proteinExistence type="predicted"/>
<organism evidence="2">
    <name type="scientific">uncultured Chloroflexia bacterium</name>
    <dbReference type="NCBI Taxonomy" id="1672391"/>
    <lineage>
        <taxon>Bacteria</taxon>
        <taxon>Bacillati</taxon>
        <taxon>Chloroflexota</taxon>
        <taxon>Chloroflexia</taxon>
        <taxon>environmental samples</taxon>
    </lineage>
</organism>
<feature type="non-terminal residue" evidence="2">
    <location>
        <position position="47"/>
    </location>
</feature>
<dbReference type="AlphaFoldDB" id="A0A6J4J791"/>
<sequence>VRRLRGVRGVGAQPRRLTTTGHDLDAPGLRRFLRRARGEAGADRARM</sequence>
<evidence type="ECO:0000313" key="2">
    <source>
        <dbReference type="EMBL" id="CAA9272371.1"/>
    </source>
</evidence>
<accession>A0A6J4J791</accession>
<name>A0A6J4J791_9CHLR</name>
<dbReference type="EMBL" id="CADCTR010000923">
    <property type="protein sequence ID" value="CAA9272371.1"/>
    <property type="molecule type" value="Genomic_DNA"/>
</dbReference>
<feature type="region of interest" description="Disordered" evidence="1">
    <location>
        <begin position="1"/>
        <end position="25"/>
    </location>
</feature>
<reference evidence="2" key="1">
    <citation type="submission" date="2020-02" db="EMBL/GenBank/DDBJ databases">
        <authorList>
            <person name="Meier V. D."/>
        </authorList>
    </citation>
    <scope>NUCLEOTIDE SEQUENCE</scope>
    <source>
        <strain evidence="2">AVDCRST_MAG93</strain>
    </source>
</reference>
<protein>
    <submittedName>
        <fullName evidence="2">Uncharacterized protein</fullName>
    </submittedName>
</protein>